<dbReference type="PANTHER" id="PTHR10582:SF2">
    <property type="entry name" value="INACTIVE"/>
    <property type="match status" value="1"/>
</dbReference>
<evidence type="ECO:0000256" key="7">
    <source>
        <dbReference type="ARBA" id="ARBA00023065"/>
    </source>
</evidence>
<dbReference type="Gene3D" id="1.25.40.20">
    <property type="entry name" value="Ankyrin repeat-containing domain"/>
    <property type="match status" value="1"/>
</dbReference>
<gene>
    <name evidence="12" type="ORF">HPHI1048_LOCUS5953</name>
</gene>
<evidence type="ECO:0000256" key="5">
    <source>
        <dbReference type="ARBA" id="ARBA00022737"/>
    </source>
</evidence>
<keyword evidence="3" id="KW-1003">Cell membrane</keyword>
<keyword evidence="7" id="KW-0406">Ion transport</keyword>
<name>A0A7S0HE22_9CRYP</name>
<evidence type="ECO:0000256" key="6">
    <source>
        <dbReference type="ARBA" id="ARBA00022837"/>
    </source>
</evidence>
<dbReference type="GO" id="GO:0098703">
    <property type="term" value="P:calcium ion import across plasma membrane"/>
    <property type="evidence" value="ECO:0007669"/>
    <property type="project" value="TreeGrafter"/>
</dbReference>
<keyword evidence="11" id="KW-0812">Transmembrane</keyword>
<dbReference type="GO" id="GO:0005216">
    <property type="term" value="F:monoatomic ion channel activity"/>
    <property type="evidence" value="ECO:0007669"/>
    <property type="project" value="InterPro"/>
</dbReference>
<feature type="compositionally biased region" description="Basic and acidic residues" evidence="10">
    <location>
        <begin position="1"/>
        <end position="25"/>
    </location>
</feature>
<evidence type="ECO:0000256" key="3">
    <source>
        <dbReference type="ARBA" id="ARBA00022475"/>
    </source>
</evidence>
<feature type="transmembrane region" description="Helical" evidence="11">
    <location>
        <begin position="696"/>
        <end position="715"/>
    </location>
</feature>
<evidence type="ECO:0008006" key="13">
    <source>
        <dbReference type="Google" id="ProtNLM"/>
    </source>
</evidence>
<dbReference type="PROSITE" id="PS50088">
    <property type="entry name" value="ANK_REPEAT"/>
    <property type="match status" value="2"/>
</dbReference>
<dbReference type="SUPFAM" id="SSF48403">
    <property type="entry name" value="Ankyrin repeat"/>
    <property type="match status" value="1"/>
</dbReference>
<feature type="region of interest" description="Disordered" evidence="10">
    <location>
        <begin position="1"/>
        <end position="57"/>
    </location>
</feature>
<sequence length="1008" mass="115753">MSSTRVHPENYGNDHGEEKHNEKYNGEVNEDESEDKMDLSDKGNDKGTGKKQNKDKDTDLLGKIEKDYHANAMLSWLFRDSEKQTNTAIRKHFTQKQFGTPIWKSLQKVETLFSECKQNEKAKNTKGGNELESSEKNVLSKMCSKVVKCRKQCQVGATRQGEPSAGGRKEYQNQILTLIESLLDTHGVKMCSHGPVGEHPLHLICLFALKSAGKSDEISKEICEIFWDMAEVFVENWSGSVHEEYKSDLKHPELLRRKILPYDHGLYTGETALHMAIVGKRKELVEFLLKKGARVDKEIQGAFFKPSVIRMQKPNNLLSFRKRFVKWLRGYNVNKVLRFKFTPNPDSSHVDAASPMVYLGGLPLSLASSIGERDLCKILVHGNAHKRIEAGIDPQHNNKHNQAAQRSQVYQFTNSLKTLWLQDFHGNTALHFAVMHQQKEVFDFLLDEEYRIISRLKLQLNKTKGEGNNSNPQKGQLHHKWYPDEFCNATACKGCNQCIADLDYNSALEIINLDGLTPLLLAIRLGYKDMYEYILKSAARRAPPYGLYLKEFQMDTHSASTAHLKTLCGVEIIAYHEIAEFSDETIFIEIINKKWKQSGMKAYIIRTLIPYIAYLAIFCTCSILRLMDFRADGSVRPADERAKGLQIGKLLATLWLLVPGWRRRRLTYRDFHPNEDGTRVSLSDKVSSGVFKNLPLILYACINATVIASLVCFFQENVRGELTTLALGWVFVICTILQALMPFRKIGTDLLVLYIVLIKHLSFLTLLFVPLLASFGFSIWLTVQHSAGKEEPSEDFNYQGDVFQVMLELVFIMLGQVSFDTFLISSSAWSFTLILQVVWVILFNLLYMNVIIAIVSDEIEKCMKMAHTLWIFPFACEVLRYETTSSSVVNIYLFFKCLWNCIEKRFPRICKCISTVMDFVPKIIFWKRVKRFLSWAWNSLLLWLGIWKPGGEDESLHTDRDFAKSESEKRRIFYRKLFENVDKFECGVVASCKDYTDKLQKFKTDSQK</sequence>
<proteinExistence type="predicted"/>
<feature type="compositionally biased region" description="Basic and acidic residues" evidence="10">
    <location>
        <begin position="36"/>
        <end position="57"/>
    </location>
</feature>
<keyword evidence="6" id="KW-0106">Calcium</keyword>
<evidence type="ECO:0000256" key="10">
    <source>
        <dbReference type="SAM" id="MobiDB-lite"/>
    </source>
</evidence>
<evidence type="ECO:0000256" key="9">
    <source>
        <dbReference type="PROSITE-ProRule" id="PRU00023"/>
    </source>
</evidence>
<evidence type="ECO:0000256" key="2">
    <source>
        <dbReference type="ARBA" id="ARBA00022448"/>
    </source>
</evidence>
<keyword evidence="4" id="KW-0109">Calcium transport</keyword>
<evidence type="ECO:0000256" key="4">
    <source>
        <dbReference type="ARBA" id="ARBA00022568"/>
    </source>
</evidence>
<comment type="subcellular location">
    <subcellularLocation>
        <location evidence="1">Cell membrane</location>
        <topology evidence="1">Multi-pass membrane protein</topology>
    </subcellularLocation>
</comment>
<dbReference type="AlphaFoldDB" id="A0A7S0HE22"/>
<accession>A0A7S0HE22</accession>
<feature type="transmembrane region" description="Helical" evidence="11">
    <location>
        <begin position="831"/>
        <end position="855"/>
    </location>
</feature>
<keyword evidence="8" id="KW-0407">Ion channel</keyword>
<keyword evidence="11" id="KW-1133">Transmembrane helix</keyword>
<keyword evidence="11" id="KW-0472">Membrane</keyword>
<dbReference type="SMART" id="SM00248">
    <property type="entry name" value="ANK"/>
    <property type="match status" value="3"/>
</dbReference>
<evidence type="ECO:0000256" key="1">
    <source>
        <dbReference type="ARBA" id="ARBA00004651"/>
    </source>
</evidence>
<feature type="transmembrane region" description="Helical" evidence="11">
    <location>
        <begin position="603"/>
        <end position="624"/>
    </location>
</feature>
<reference evidence="12" key="1">
    <citation type="submission" date="2021-01" db="EMBL/GenBank/DDBJ databases">
        <authorList>
            <person name="Corre E."/>
            <person name="Pelletier E."/>
            <person name="Niang G."/>
            <person name="Scheremetjew M."/>
            <person name="Finn R."/>
            <person name="Kale V."/>
            <person name="Holt S."/>
            <person name="Cochrane G."/>
            <person name="Meng A."/>
            <person name="Brown T."/>
            <person name="Cohen L."/>
        </authorList>
    </citation>
    <scope>NUCLEOTIDE SEQUENCE</scope>
    <source>
        <strain evidence="12">CCMP325</strain>
    </source>
</reference>
<feature type="transmembrane region" description="Helical" evidence="11">
    <location>
        <begin position="722"/>
        <end position="741"/>
    </location>
</feature>
<keyword evidence="5" id="KW-0677">Repeat</keyword>
<keyword evidence="9" id="KW-0040">ANK repeat</keyword>
<keyword evidence="2" id="KW-0813">Transport</keyword>
<feature type="repeat" description="ANK" evidence="9">
    <location>
        <begin position="425"/>
        <end position="447"/>
    </location>
</feature>
<dbReference type="InterPro" id="IPR024862">
    <property type="entry name" value="TRPV"/>
</dbReference>
<dbReference type="Pfam" id="PF00023">
    <property type="entry name" value="Ank"/>
    <property type="match status" value="2"/>
</dbReference>
<evidence type="ECO:0000313" key="12">
    <source>
        <dbReference type="EMBL" id="CAD8475735.1"/>
    </source>
</evidence>
<feature type="repeat" description="ANK" evidence="9">
    <location>
        <begin position="268"/>
        <end position="300"/>
    </location>
</feature>
<dbReference type="PANTHER" id="PTHR10582">
    <property type="entry name" value="TRANSIENT RECEPTOR POTENTIAL ION CHANNEL PROTEIN"/>
    <property type="match status" value="1"/>
</dbReference>
<protein>
    <recommendedName>
        <fullName evidence="13">Ion transport domain-containing protein</fullName>
    </recommendedName>
</protein>
<evidence type="ECO:0000256" key="11">
    <source>
        <dbReference type="SAM" id="Phobius"/>
    </source>
</evidence>
<organism evidence="12">
    <name type="scientific">Hanusia phi</name>
    <dbReference type="NCBI Taxonomy" id="3032"/>
    <lineage>
        <taxon>Eukaryota</taxon>
        <taxon>Cryptophyceae</taxon>
        <taxon>Pyrenomonadales</taxon>
        <taxon>Geminigeraceae</taxon>
        <taxon>Hanusia</taxon>
    </lineage>
</organism>
<dbReference type="PROSITE" id="PS50297">
    <property type="entry name" value="ANK_REP_REGION"/>
    <property type="match status" value="2"/>
</dbReference>
<evidence type="ECO:0000256" key="8">
    <source>
        <dbReference type="ARBA" id="ARBA00023303"/>
    </source>
</evidence>
<feature type="transmembrane region" description="Helical" evidence="11">
    <location>
        <begin position="761"/>
        <end position="781"/>
    </location>
</feature>
<dbReference type="GO" id="GO:0005886">
    <property type="term" value="C:plasma membrane"/>
    <property type="evidence" value="ECO:0007669"/>
    <property type="project" value="UniProtKB-SubCell"/>
</dbReference>
<dbReference type="InterPro" id="IPR002110">
    <property type="entry name" value="Ankyrin_rpt"/>
</dbReference>
<dbReference type="InterPro" id="IPR036770">
    <property type="entry name" value="Ankyrin_rpt-contain_sf"/>
</dbReference>
<dbReference type="EMBL" id="HBEO01008549">
    <property type="protein sequence ID" value="CAD8475735.1"/>
    <property type="molecule type" value="Transcribed_RNA"/>
</dbReference>